<dbReference type="WBParaSite" id="RSKR_0000481000.1">
    <property type="protein sequence ID" value="RSKR_0000481000.1"/>
    <property type="gene ID" value="RSKR_0000481000"/>
</dbReference>
<accession>A0AC35TVW6</accession>
<name>A0AC35TVW6_9BILA</name>
<protein>
    <submittedName>
        <fullName evidence="2">DUF1768 domain-containing protein</fullName>
    </submittedName>
</protein>
<sequence>MDSPRQTLTKGITQQNTRTFTDDVENSNKNRLSTHVKIERNEEGDAFVCFYSSKSVFSNHHLSSFVIHDVEFNCSEQYFIYKKARTFKDKKAARKILKETNPVKQKQLGRQVQNFDKVIWDEKGYHYMKKALKAKFGQSRQMKRILLSTEDATLVECAPRDRLWGIGYGIDNPNRLNKASWRGKNLLGKALMEVRASLRRSDRKKRSTDKS</sequence>
<dbReference type="Proteomes" id="UP000095286">
    <property type="component" value="Unplaced"/>
</dbReference>
<proteinExistence type="predicted"/>
<evidence type="ECO:0000313" key="1">
    <source>
        <dbReference type="Proteomes" id="UP000095286"/>
    </source>
</evidence>
<evidence type="ECO:0000313" key="2">
    <source>
        <dbReference type="WBParaSite" id="RSKR_0000481000.1"/>
    </source>
</evidence>
<reference evidence="2" key="1">
    <citation type="submission" date="2016-11" db="UniProtKB">
        <authorList>
            <consortium name="WormBaseParasite"/>
        </authorList>
    </citation>
    <scope>IDENTIFICATION</scope>
    <source>
        <strain evidence="2">KR3021</strain>
    </source>
</reference>
<organism evidence="1 2">
    <name type="scientific">Rhabditophanes sp. KR3021</name>
    <dbReference type="NCBI Taxonomy" id="114890"/>
    <lineage>
        <taxon>Eukaryota</taxon>
        <taxon>Metazoa</taxon>
        <taxon>Ecdysozoa</taxon>
        <taxon>Nematoda</taxon>
        <taxon>Chromadorea</taxon>
        <taxon>Rhabditida</taxon>
        <taxon>Tylenchina</taxon>
        <taxon>Panagrolaimomorpha</taxon>
        <taxon>Strongyloidoidea</taxon>
        <taxon>Alloionematidae</taxon>
        <taxon>Rhabditophanes</taxon>
    </lineage>
</organism>